<dbReference type="Pfam" id="PF02514">
    <property type="entry name" value="CobN-Mg_chel"/>
    <property type="match status" value="1"/>
</dbReference>
<keyword evidence="2" id="KW-0436">Ligase</keyword>
<dbReference type="NCBIfam" id="TIGR02257">
    <property type="entry name" value="cobalto_cobN"/>
    <property type="match status" value="1"/>
</dbReference>
<reference evidence="2" key="1">
    <citation type="submission" date="2022-09" db="EMBL/GenBank/DDBJ databases">
        <authorList>
            <person name="Zoaiter M."/>
        </authorList>
    </citation>
    <scope>NUCLEOTIDE SEQUENCE</scope>
    <source>
        <strain evidence="2">DSM 19848</strain>
    </source>
</reference>
<evidence type="ECO:0000259" key="1">
    <source>
        <dbReference type="Pfam" id="PF02514"/>
    </source>
</evidence>
<dbReference type="RefSeq" id="WP_265152351.1">
    <property type="nucleotide sequence ID" value="NZ_JAOXXL010000020.1"/>
</dbReference>
<evidence type="ECO:0000313" key="3">
    <source>
        <dbReference type="Proteomes" id="UP001062738"/>
    </source>
</evidence>
<protein>
    <submittedName>
        <fullName evidence="2">Cobaltochelatase subunit CobN</fullName>
        <ecNumber evidence="2">6.6.1.2</ecNumber>
    </submittedName>
</protein>
<dbReference type="CDD" id="cd10150">
    <property type="entry name" value="CobN_like"/>
    <property type="match status" value="1"/>
</dbReference>
<comment type="caution">
    <text evidence="2">The sequence shown here is derived from an EMBL/GenBank/DDBJ whole genome shotgun (WGS) entry which is preliminary data.</text>
</comment>
<gene>
    <name evidence="2" type="primary">cobN</name>
    <name evidence="2" type="ORF">OCK72_07330</name>
</gene>
<evidence type="ECO:0000313" key="2">
    <source>
        <dbReference type="EMBL" id="MCY7008460.1"/>
    </source>
</evidence>
<dbReference type="GO" id="GO:0051116">
    <property type="term" value="F:cobaltochelatase activity"/>
    <property type="evidence" value="ECO:0007669"/>
    <property type="project" value="UniProtKB-EC"/>
</dbReference>
<proteinExistence type="predicted"/>
<dbReference type="PANTHER" id="PTHR44119">
    <property type="entry name" value="MAGNESIUM-CHELATASE SUBUNIT CHLH, CHLOROPLASTIC"/>
    <property type="match status" value="1"/>
</dbReference>
<dbReference type="Proteomes" id="UP001062738">
    <property type="component" value="Unassembled WGS sequence"/>
</dbReference>
<dbReference type="EMBL" id="JAOXXL010000020">
    <property type="protein sequence ID" value="MCY7008460.1"/>
    <property type="molecule type" value="Genomic_DNA"/>
</dbReference>
<name>A0ABT4DIM5_FUSSI</name>
<keyword evidence="3" id="KW-1185">Reference proteome</keyword>
<dbReference type="InterPro" id="IPR003672">
    <property type="entry name" value="CobN/Mg_chltase"/>
</dbReference>
<dbReference type="InterPro" id="IPR011953">
    <property type="entry name" value="Cobalto_CobN"/>
</dbReference>
<feature type="domain" description="CobN/magnesium chelatase" evidence="1">
    <location>
        <begin position="118"/>
        <end position="1232"/>
    </location>
</feature>
<dbReference type="EC" id="6.6.1.2" evidence="2"/>
<accession>A0ABT4DIM5</accession>
<dbReference type="PANTHER" id="PTHR44119:SF7">
    <property type="entry name" value="MAGNESIUM CHELATASE SUBUNIT"/>
    <property type="match status" value="1"/>
</dbReference>
<sequence>MFKIIFITSMFDNIYIINKVSHTISNEYKNQFEFRYYKAAEIDSSCQKYEELMKDTKNSNLICIMLHGGISTFKNFFKLKEEINGKIPFFIYSSIEDENREFISKSGLSPLIQDKISKYYSLGGERNYRNMFLYMANSLNHSNYKVEDCEYPQWEGIYDYERKDYLKEEEEKIYLDKLLEEKNVIALIAHGKEWEIKKIKVINKFVEEIKKEGGHPLIVFTNSAPNPEIKAKGTRWVIDNYFKRNGKVIPDCIINLVAYSQSIFDEPGDGTAMVDKSIFEDLGIPVIQAMNTYQNRKTWDNDVRGLDAMSLTSNVYYPEFDGQIISVTCCTYETMIDEFGEKSIFLPIDERVNKIARMAMGWSKLANKENKDKKIAIILHNMPPRNDMIGCAFGLDTPNSVYNMVETFSEMGVSIDYKFKNGNDIIQRIIRTVSNDQKWLTADKVLERSIDTIDKGKYSKWFSELNSKIRNKMEEQWGVPPGEFMVYENLLPVPGILNGNIFIGLQPARGMMERAEELYHSTDFVIPHQYYSFYKWIKEEFRADVIYHIGTHGTLEWLPGKEIGLCDASCPDFNIDDIPHLYDYSINVTGEGLQAKRRSYAALISYMISALTLAGEYEDIEEIDELIKQYYQAENSGDPKIEEIKEDILERAFKYNYNLDMNIDKEEVRKNYKSFINKFHSYIEELKSSTIKDGLHILGEAATGDRCATLIQALLRIDNCGMLAADKAVGKALGYDTEELIDKPHILKDGKTNLMILDDIKNITTDIIKEIIYSDKDMSKEIFKDRYSSYEVREKKYLETLRKNILEIVLPKINETIREKISTINGAEGKFILPGQSGCPTRGNINILPTGTNFYSIDPNKIPSRAAWKIGKKLGDQLIERYISDEGKIPQNIAMLVYGGETMKTNGDDIAEALYLMGVRPIWLNNGDRVIGLEIIPYEELKRPRIDVTLRITGLFRDTFPILIRLLEEAVNLVSQLDESEEINYIKKNMNEDIGQLLEEGYSLEESEKLSKMRIFGCPPGTYGAGVGVLICSKQWDTREDLGKAYVNWSSYAYGLDSHGTKVENIFMQRMKKSEITIKNESSVEIDMLESDDYFVYHGGLIAAVKYASGKDPRSYSGDASNIERTKIKSLKEETARIVRARILNPKWFEGLKRHGYKGAQEVSGAVDIFFGWDATAEVAEDWMYDRITETYMENKENREWLEEHNPHAVLNISERLLEANQRNMWEASQEKLEMLRKIYLNIEGDVEAYEE</sequence>
<organism evidence="2 3">
    <name type="scientific">Fusobacterium simiae</name>
    <dbReference type="NCBI Taxonomy" id="855"/>
    <lineage>
        <taxon>Bacteria</taxon>
        <taxon>Fusobacteriati</taxon>
        <taxon>Fusobacteriota</taxon>
        <taxon>Fusobacteriia</taxon>
        <taxon>Fusobacteriales</taxon>
        <taxon>Fusobacteriaceae</taxon>
        <taxon>Fusobacterium</taxon>
    </lineage>
</organism>